<accession>A0A1Y3ANB8</accession>
<protein>
    <submittedName>
        <fullName evidence="2">Filamin repeat containing protein</fullName>
    </submittedName>
</protein>
<dbReference type="Pfam" id="PF00630">
    <property type="entry name" value="Filamin"/>
    <property type="match status" value="1"/>
</dbReference>
<dbReference type="InterPro" id="IPR017868">
    <property type="entry name" value="Filamin/ABP280_repeat-like"/>
</dbReference>
<sequence length="124" mass="13769">MAIDIDKIKVFGKFLDPKSDKKPMTGKKCLILIRSDDETIDKSILKQSIKCQVDGPTKPDVLWSTAISEPDIDERTIVGYFVPTKPGKHLLTVKCQGKKLSGSPFEYNVGGDCLDINKLLEKVC</sequence>
<dbReference type="OrthoDB" id="6480301at2759"/>
<dbReference type="Proteomes" id="UP000194236">
    <property type="component" value="Unassembled WGS sequence"/>
</dbReference>
<comment type="caution">
    <text evidence="2">The sequence shown here is derived from an EMBL/GenBank/DDBJ whole genome shotgun (WGS) entry which is preliminary data.</text>
</comment>
<dbReference type="Gene3D" id="2.60.40.10">
    <property type="entry name" value="Immunoglobulins"/>
    <property type="match status" value="1"/>
</dbReference>
<dbReference type="EMBL" id="MUJZ01068047">
    <property type="protein sequence ID" value="OTF69939.1"/>
    <property type="molecule type" value="Genomic_DNA"/>
</dbReference>
<name>A0A1Y3ANB8_EURMA</name>
<reference evidence="2 3" key="1">
    <citation type="submission" date="2017-03" db="EMBL/GenBank/DDBJ databases">
        <title>Genome Survey of Euroglyphus maynei.</title>
        <authorList>
            <person name="Arlian L.G."/>
            <person name="Morgan M.S."/>
            <person name="Rider S.D."/>
        </authorList>
    </citation>
    <scope>NUCLEOTIDE SEQUENCE [LARGE SCALE GENOMIC DNA]</scope>
    <source>
        <strain evidence="2">Arlian Lab</strain>
        <tissue evidence="2">Whole body</tissue>
    </source>
</reference>
<feature type="repeat" description="Filamin" evidence="1">
    <location>
        <begin position="1"/>
        <end position="109"/>
    </location>
</feature>
<proteinExistence type="predicted"/>
<keyword evidence="3" id="KW-1185">Reference proteome</keyword>
<dbReference type="SUPFAM" id="SSF81296">
    <property type="entry name" value="E set domains"/>
    <property type="match status" value="1"/>
</dbReference>
<dbReference type="PROSITE" id="PS50194">
    <property type="entry name" value="FILAMIN_REPEAT"/>
    <property type="match status" value="1"/>
</dbReference>
<evidence type="ECO:0000313" key="2">
    <source>
        <dbReference type="EMBL" id="OTF69939.1"/>
    </source>
</evidence>
<dbReference type="AlphaFoldDB" id="A0A1Y3ANB8"/>
<dbReference type="InterPro" id="IPR014756">
    <property type="entry name" value="Ig_E-set"/>
</dbReference>
<organism evidence="2 3">
    <name type="scientific">Euroglyphus maynei</name>
    <name type="common">Mayne's house dust mite</name>
    <dbReference type="NCBI Taxonomy" id="6958"/>
    <lineage>
        <taxon>Eukaryota</taxon>
        <taxon>Metazoa</taxon>
        <taxon>Ecdysozoa</taxon>
        <taxon>Arthropoda</taxon>
        <taxon>Chelicerata</taxon>
        <taxon>Arachnida</taxon>
        <taxon>Acari</taxon>
        <taxon>Acariformes</taxon>
        <taxon>Sarcoptiformes</taxon>
        <taxon>Astigmata</taxon>
        <taxon>Psoroptidia</taxon>
        <taxon>Analgoidea</taxon>
        <taxon>Pyroglyphidae</taxon>
        <taxon>Pyroglyphinae</taxon>
        <taxon>Euroglyphus</taxon>
    </lineage>
</organism>
<evidence type="ECO:0000256" key="1">
    <source>
        <dbReference type="PROSITE-ProRule" id="PRU00087"/>
    </source>
</evidence>
<dbReference type="InterPro" id="IPR013783">
    <property type="entry name" value="Ig-like_fold"/>
</dbReference>
<gene>
    <name evidence="2" type="ORF">BLA29_013979</name>
</gene>
<evidence type="ECO:0000313" key="3">
    <source>
        <dbReference type="Proteomes" id="UP000194236"/>
    </source>
</evidence>